<reference evidence="1 2" key="3">
    <citation type="journal article" date="2004" name="Nature">
        <title>Finishing the euchromatic sequence of the human genome.</title>
        <authorList>
            <consortium name="International Human Genome Sequencing Consortium"/>
        </authorList>
    </citation>
    <scope>NUCLEOTIDE SEQUENCE [LARGE SCALE GENOMIC DNA]</scope>
</reference>
<dbReference type="Antibodypedia" id="51208">
    <property type="antibodies" value="23 antibodies from 9 providers"/>
</dbReference>
<dbReference type="MassIVE" id="A0A1D5RMU0"/>
<accession>A0A1D5RMU0</accession>
<reference evidence="1" key="5">
    <citation type="submission" date="2025-09" db="UniProtKB">
        <authorList>
            <consortium name="Ensembl"/>
        </authorList>
    </citation>
    <scope>IDENTIFICATION</scope>
</reference>
<dbReference type="EMBL" id="AL365356">
    <property type="status" value="NOT_ANNOTATED_CDS"/>
    <property type="molecule type" value="Genomic_DNA"/>
</dbReference>
<reference evidence="1 2" key="1">
    <citation type="journal article" date="2001" name="Nature">
        <title>Initial sequencing and analysis of the human genome.</title>
        <authorList>
            <consortium name="International Human Genome Sequencing Consortium"/>
            <person name="Lander E.S."/>
            <person name="Linton L.M."/>
            <person name="Birren B."/>
            <person name="Nusbaum C."/>
            <person name="Zody M.C."/>
            <person name="Baldwin J."/>
            <person name="Devon K."/>
            <person name="Dewar K."/>
            <person name="Doyle M."/>
            <person name="FitzHugh W."/>
            <person name="Funke R."/>
            <person name="Gage D."/>
            <person name="Harris K."/>
            <person name="Heaford A."/>
            <person name="Howland J."/>
            <person name="Kann L."/>
            <person name="Lehoczky J."/>
            <person name="LeVine R."/>
            <person name="McEwan P."/>
            <person name="McKernan K."/>
            <person name="Meldrim J."/>
            <person name="Mesirov J.P."/>
            <person name="Miranda C."/>
            <person name="Morris W."/>
            <person name="Naylor J."/>
            <person name="Raymond C."/>
            <person name="Rosetti M."/>
            <person name="Santos R."/>
            <person name="Sheridan A."/>
            <person name="Sougnez C."/>
            <person name="Stange-Thomann N."/>
            <person name="Stojanovic N."/>
            <person name="Subramanian A."/>
            <person name="Wyman D."/>
            <person name="Rogers J."/>
            <person name="Sulston J."/>
            <person name="Ainscough R."/>
            <person name="Beck S."/>
            <person name="Bentley D."/>
            <person name="Burton J."/>
            <person name="Clee C."/>
            <person name="Carter N."/>
            <person name="Coulson A."/>
            <person name="Deadman R."/>
            <person name="Deloukas P."/>
            <person name="Dunham A."/>
            <person name="Dunham I."/>
            <person name="Durbin R."/>
            <person name="French L."/>
            <person name="Grafham D."/>
            <person name="Gregory S."/>
            <person name="Hubbard T."/>
            <person name="Humphray S."/>
            <person name="Hunt A."/>
            <person name="Jones M."/>
            <person name="Lloyd C."/>
            <person name="McMurray A."/>
            <person name="Matthews L."/>
            <person name="Mercer S."/>
            <person name="Milne S."/>
            <person name="Mullikin J.C."/>
            <person name="Mungall A."/>
            <person name="Plumb R."/>
            <person name="Ross M."/>
            <person name="Shownkeen R."/>
            <person name="Sims S."/>
            <person name="Waterston R.H."/>
            <person name="Wilson R.K."/>
            <person name="Hillier L.W."/>
            <person name="McPherson J.D."/>
            <person name="Marra M.A."/>
            <person name="Mardis E.R."/>
            <person name="Fulton L.A."/>
            <person name="Chinwalla A.T."/>
            <person name="Pepin K.H."/>
            <person name="Gish W.R."/>
            <person name="Chissoe S.L."/>
            <person name="Wendl M.C."/>
            <person name="Delehaunty K.D."/>
            <person name="Miner T.L."/>
            <person name="Delehaunty A."/>
            <person name="Kramer J.B."/>
            <person name="Cook L.L."/>
            <person name="Fulton R.S."/>
            <person name="Johnson D.L."/>
            <person name="Minx P.J."/>
            <person name="Clifton S.W."/>
            <person name="Hawkins T."/>
            <person name="Branscomb E."/>
            <person name="Predki P."/>
            <person name="Richardson P."/>
            <person name="Wenning S."/>
            <person name="Slezak T."/>
            <person name="Doggett N."/>
            <person name="Cheng J.F."/>
            <person name="Olsen A."/>
            <person name="Lucas S."/>
            <person name="Elkin C."/>
            <person name="Uberbacher E."/>
            <person name="Frazier M."/>
            <person name="Gibbs R.A."/>
            <person name="Muzny D.M."/>
            <person name="Scherer S.E."/>
            <person name="Bouck J.B."/>
            <person name="Sodergren E.J."/>
            <person name="Worley K.C."/>
            <person name="Rives C.M."/>
            <person name="Gorrell J.H."/>
            <person name="Metzker M.L."/>
            <person name="Naylor S.L."/>
            <person name="Kucherlapati R.S."/>
            <person name="Nelson D.L."/>
            <person name="Weinstock G.M."/>
            <person name="Sakaki Y."/>
            <person name="Fujiyama A."/>
            <person name="Hattori M."/>
            <person name="Yada T."/>
            <person name="Toyoda A."/>
            <person name="Itoh T."/>
            <person name="Kawagoe C."/>
            <person name="Watanabe H."/>
            <person name="Totoki Y."/>
            <person name="Taylor T."/>
            <person name="Weissenbach J."/>
            <person name="Heilig R."/>
            <person name="Saurin W."/>
            <person name="Artiguenave F."/>
            <person name="Brottier P."/>
            <person name="Bruls T."/>
            <person name="Pelletier E."/>
            <person name="Robert C."/>
            <person name="Wincker P."/>
            <person name="Smith D.R."/>
            <person name="Doucette-Stamm L."/>
            <person name="Rubenfield M."/>
            <person name="Weinstock K."/>
            <person name="Lee H.M."/>
            <person name="Dubois J."/>
            <person name="Rosenthal A."/>
            <person name="Platzer M."/>
            <person name="Nyakatura G."/>
            <person name="Taudien S."/>
            <person name="Rump A."/>
            <person name="Yang H."/>
            <person name="Yu J."/>
            <person name="Wang J."/>
            <person name="Huang G."/>
            <person name="Gu J."/>
            <person name="Hood L."/>
            <person name="Rowen L."/>
            <person name="Madan A."/>
            <person name="Qin S."/>
            <person name="Davis R.W."/>
            <person name="Federspiel N.A."/>
            <person name="Abola A.P."/>
            <person name="Proctor M.J."/>
            <person name="Myers R.M."/>
            <person name="Schmutz J."/>
            <person name="Dickson M."/>
            <person name="Grimwood J."/>
            <person name="Cox D.R."/>
            <person name="Olson M.V."/>
            <person name="Kaul R."/>
            <person name="Raymond C."/>
            <person name="Shimizu N."/>
            <person name="Kawasaki K."/>
            <person name="Minoshima S."/>
            <person name="Evans G.A."/>
            <person name="Athanasiou M."/>
            <person name="Schultz R."/>
            <person name="Roe B.A."/>
            <person name="Chen F."/>
            <person name="Pan H."/>
            <person name="Ramser J."/>
            <person name="Lehrach H."/>
            <person name="Reinhardt R."/>
            <person name="McCombie W.R."/>
            <person name="de la Bastide M."/>
            <person name="Dedhia N."/>
            <person name="Blocker H."/>
            <person name="Hornischer K."/>
            <person name="Nordsiek G."/>
            <person name="Agarwala R."/>
            <person name="Aravind L."/>
            <person name="Bailey J.A."/>
            <person name="Bateman A."/>
            <person name="Batzoglou S."/>
            <person name="Birney E."/>
            <person name="Bork P."/>
            <person name="Brown D.G."/>
            <person name="Burge C.B."/>
            <person name="Cerutti L."/>
            <person name="Chen H.C."/>
            <person name="Church D."/>
            <person name="Clamp M."/>
            <person name="Copley R.R."/>
            <person name="Doerks T."/>
            <person name="Eddy S.R."/>
            <person name="Eichler E.E."/>
            <person name="Furey T.S."/>
            <person name="Galagan J."/>
            <person name="Gilbert J.G."/>
            <person name="Harmon C."/>
            <person name="Hayashizaki Y."/>
            <person name="Haussler D."/>
            <person name="Hermjakob H."/>
            <person name="Hokamp K."/>
            <person name="Jang W."/>
            <person name="Johnson L.S."/>
            <person name="Jones T.A."/>
            <person name="Kasif S."/>
            <person name="Kaspryzk A."/>
            <person name="Kennedy S."/>
            <person name="Kent W.J."/>
            <person name="Kitts P."/>
            <person name="Koonin E.V."/>
            <person name="Korf I."/>
            <person name="Kulp D."/>
            <person name="Lancet D."/>
            <person name="Lowe T.M."/>
            <person name="McLysaght A."/>
            <person name="Mikkelsen T."/>
            <person name="Moran J.V."/>
            <person name="Mulder N."/>
            <person name="Pollara V.J."/>
            <person name="Ponting C.P."/>
            <person name="Schuler G."/>
            <person name="Schultz J."/>
            <person name="Slater G."/>
            <person name="Smit A.F."/>
            <person name="Stupka E."/>
            <person name="Szustakowski J."/>
            <person name="Thierry-Mieg D."/>
            <person name="Thierry-Mieg J."/>
            <person name="Wagner L."/>
            <person name="Wallis J."/>
            <person name="Wheeler R."/>
            <person name="Williams A."/>
            <person name="Wolf Y.I."/>
            <person name="Wolfe K.H."/>
            <person name="Yang S.P."/>
            <person name="Yeh R.F."/>
            <person name="Collins F."/>
            <person name="Guyer M.S."/>
            <person name="Peterson J."/>
            <person name="Felsenfeld A."/>
            <person name="Wetterstrand K.A."/>
            <person name="Patrinos A."/>
            <person name="Morgan M.J."/>
            <person name="de Jong P."/>
            <person name="Catanese J.J."/>
            <person name="Osoegawa K."/>
            <person name="Shizuya H."/>
            <person name="Choi S."/>
            <person name="Chen Y.J."/>
        </authorList>
    </citation>
    <scope>NUCLEOTIDE SEQUENCE [LARGE SCALE GENOMIC DNA]</scope>
</reference>
<name>A0A1D5RMU0_HUMAN</name>
<reference evidence="1" key="2">
    <citation type="journal article" date="2004" name="Nature">
        <title>The DNA sequence and comparative analysis of human chromosome 10.</title>
        <authorList>
            <person name="Deloukas P."/>
            <person name="Earthrowl M.E."/>
            <person name="Grafham D.V."/>
            <person name="Rubenfield M."/>
            <person name="French L."/>
            <person name="Steward C.A."/>
            <person name="Sims S.K."/>
            <person name="Jones M.C."/>
            <person name="Searle S."/>
            <person name="Scott C."/>
            <person name="Howe K."/>
            <person name="Hunt S.E."/>
            <person name="Andrews T.D."/>
            <person name="Gilbert J.G."/>
            <person name="Swarbreck D."/>
            <person name="Ashurst J.L."/>
            <person name="Taylor A."/>
            <person name="Battles J."/>
            <person name="Bird C.P."/>
            <person name="Ainscough R."/>
            <person name="Almeida J.P."/>
            <person name="Ashwell R.I."/>
            <person name="Ambrose K.D."/>
            <person name="Babbage A.K."/>
            <person name="Bagguley C.L."/>
            <person name="Bailey J."/>
            <person name="Banerjee R."/>
            <person name="Bates K."/>
            <person name="Beasley H."/>
            <person name="Bray-Allen S."/>
            <person name="Brown A.J."/>
            <person name="Brown J.Y."/>
            <person name="Burford D.C."/>
            <person name="Burrill W."/>
            <person name="Burton J."/>
            <person name="Cahill P."/>
            <person name="Camire D."/>
            <person name="Carter N.P."/>
            <person name="Chapman J.C."/>
            <person name="Clark S.Y."/>
            <person name="Clarke G."/>
            <person name="Clee C.M."/>
            <person name="Clegg S."/>
            <person name="Corby N."/>
            <person name="Coulson A."/>
            <person name="Dhami P."/>
            <person name="Dutta I."/>
            <person name="Dunn M."/>
            <person name="Faulkner L."/>
            <person name="Frankish A."/>
            <person name="Frankland J.A."/>
            <person name="Garner P."/>
            <person name="Garnett J."/>
            <person name="Gribble S."/>
            <person name="Griffiths C."/>
            <person name="Grocock R."/>
            <person name="Gustafson E."/>
            <person name="Hammond S."/>
            <person name="Harley J.L."/>
            <person name="Hart E."/>
            <person name="Heath P.D."/>
            <person name="Ho T.P."/>
            <person name="Hopkins B."/>
            <person name="Horne J."/>
            <person name="Howden P.J."/>
            <person name="Huckle E."/>
            <person name="Hynds C."/>
            <person name="Johnson C."/>
            <person name="Johnson D."/>
            <person name="Kana A."/>
            <person name="Kay M."/>
            <person name="Kimberley A.M."/>
            <person name="Kershaw J.K."/>
            <person name="Kokkinaki M."/>
            <person name="Laird G.K."/>
            <person name="Lawlor S."/>
            <person name="Lee H.M."/>
            <person name="Leongamornlert D.A."/>
            <person name="Laird G."/>
            <person name="Lloyd C."/>
            <person name="Lloyd D.M."/>
            <person name="Loveland J."/>
            <person name="Lovell J."/>
            <person name="McLaren S."/>
            <person name="McLay K.E."/>
            <person name="McMurray A."/>
            <person name="Mashreghi-Mohammadi M."/>
            <person name="Matthews L."/>
            <person name="Milne S."/>
            <person name="Nickerson T."/>
            <person name="Nguyen M."/>
            <person name="Overton-Larty E."/>
            <person name="Palmer S.A."/>
            <person name="Pearce A.V."/>
            <person name="Peck A.I."/>
            <person name="Pelan S."/>
            <person name="Phillimore B."/>
            <person name="Porter K."/>
            <person name="Rice C.M."/>
            <person name="Rogosin A."/>
            <person name="Ross M.T."/>
            <person name="Sarafidou T."/>
            <person name="Sehra H.K."/>
            <person name="Shownkeen R."/>
            <person name="Skuce C.D."/>
            <person name="Smith M."/>
            <person name="Standring L."/>
            <person name="Sycamore N."/>
            <person name="Tester J."/>
            <person name="Thorpe A."/>
            <person name="Torcasso W."/>
            <person name="Tracey A."/>
            <person name="Tromans A."/>
            <person name="Tsolas J."/>
            <person name="Wall M."/>
            <person name="Walsh J."/>
            <person name="Wang H."/>
            <person name="Weinstock K."/>
            <person name="West A.P."/>
            <person name="Willey D.L."/>
            <person name="Whitehead S.L."/>
            <person name="Wilming L."/>
            <person name="Wray P.W."/>
            <person name="Young L."/>
            <person name="Chen Y."/>
            <person name="Lovering R.C."/>
            <person name="Moschonas N.K."/>
            <person name="Siebert R."/>
            <person name="Fechtel K."/>
            <person name="Bentley D."/>
            <person name="Durbin R."/>
            <person name="Hubbard T."/>
            <person name="Doucette-Stamm L."/>
            <person name="Beck S."/>
            <person name="Smith D.R."/>
            <person name="Rogers J."/>
        </authorList>
    </citation>
    <scope>NUCLEOTIDE SEQUENCE [LARGE SCALE GENOMIC DNA]</scope>
</reference>
<dbReference type="Bgee" id="ENSG00000108021">
    <property type="expression patterns" value="Expressed in secondary oocyte and 206 other cell types or tissues"/>
</dbReference>
<dbReference type="OrthoDB" id="5960959at2759"/>
<dbReference type="Proteomes" id="UP000005640">
    <property type="component" value="Chromosome 10"/>
</dbReference>
<dbReference type="Ensembl" id="ENST00000496681.5">
    <property type="protein sequence ID" value="ENSP00000434941.1"/>
    <property type="gene ID" value="ENSG00000108021.22"/>
</dbReference>
<dbReference type="Ensembl" id="ENST00000496681.5">
    <property type="protein sequence ID" value="ENSP00000434941.1"/>
    <property type="gene ID" value="ENSG00000108021.23"/>
</dbReference>
<reference evidence="1" key="4">
    <citation type="submission" date="2025-08" db="UniProtKB">
        <authorList>
            <consortium name="Ensembl"/>
        </authorList>
    </citation>
    <scope>IDENTIFICATION</scope>
</reference>
<dbReference type="GeneTree" id="ENSGT00530000063735"/>
<dbReference type="EMBL" id="AL596094">
    <property type="status" value="NOT_ANNOTATED_CDS"/>
    <property type="molecule type" value="Genomic_DNA"/>
</dbReference>
<proteinExistence type="predicted"/>
<keyword evidence="2" id="KW-1185">Reference proteome</keyword>
<sequence>MAPPAHKS</sequence>
<gene>
    <name evidence="1" type="primary">TASOR2</name>
</gene>
<evidence type="ECO:0000313" key="1">
    <source>
        <dbReference type="Ensembl" id="ENSP00000434941.1"/>
    </source>
</evidence>
<dbReference type="HGNC" id="HGNC:23484">
    <property type="gene designation" value="TASOR2"/>
</dbReference>
<dbReference type="OpenTargets" id="ENSG00000108021"/>
<organism evidence="1 2">
    <name type="scientific">Homo sapiens</name>
    <name type="common">Human</name>
    <dbReference type="NCBI Taxonomy" id="9606"/>
    <lineage>
        <taxon>Eukaryota</taxon>
        <taxon>Metazoa</taxon>
        <taxon>Chordata</taxon>
        <taxon>Craniata</taxon>
        <taxon>Vertebrata</taxon>
        <taxon>Euteleostomi</taxon>
        <taxon>Mammalia</taxon>
        <taxon>Eutheria</taxon>
        <taxon>Euarchontoglires</taxon>
        <taxon>Primates</taxon>
        <taxon>Haplorrhini</taxon>
        <taxon>Catarrhini</taxon>
        <taxon>Hominidae</taxon>
        <taxon>Homo</taxon>
    </lineage>
</organism>
<protein>
    <submittedName>
        <fullName evidence="1">Transcription activation suppressor family member 2</fullName>
    </submittedName>
</protein>
<feature type="non-terminal residue" evidence="1">
    <location>
        <position position="8"/>
    </location>
</feature>
<evidence type="ECO:0000313" key="2">
    <source>
        <dbReference type="Proteomes" id="UP000005640"/>
    </source>
</evidence>
<dbReference type="ExpressionAtlas" id="A0A1D5RMU0">
    <property type="expression patterns" value="baseline and differential"/>
</dbReference>
<dbReference type="VEuPathDB" id="HostDB:ENSG00000108021"/>